<reference evidence="2" key="1">
    <citation type="submission" date="2023-06" db="EMBL/GenBank/DDBJ databases">
        <title>Survivors Of The Sea: Transcriptome response of Skeletonema marinoi to long-term dormancy.</title>
        <authorList>
            <person name="Pinder M.I.M."/>
            <person name="Kourtchenko O."/>
            <person name="Robertson E.K."/>
            <person name="Larsson T."/>
            <person name="Maumus F."/>
            <person name="Osuna-Cruz C.M."/>
            <person name="Vancaester E."/>
            <person name="Stenow R."/>
            <person name="Vandepoele K."/>
            <person name="Ploug H."/>
            <person name="Bruchert V."/>
            <person name="Godhe A."/>
            <person name="Topel M."/>
        </authorList>
    </citation>
    <scope>NUCLEOTIDE SEQUENCE</scope>
    <source>
        <strain evidence="2">R05AC</strain>
    </source>
</reference>
<evidence type="ECO:0000256" key="1">
    <source>
        <dbReference type="SAM" id="MobiDB-lite"/>
    </source>
</evidence>
<feature type="compositionally biased region" description="Low complexity" evidence="1">
    <location>
        <begin position="8"/>
        <end position="23"/>
    </location>
</feature>
<accession>A0AAD8Y3A0</accession>
<sequence>MPSPLSPPSRSSYGSDSSSSSTASSISDFRFERINFKKLLNSYFSRWDKKRITEIDVLLKRNEGKEAKLMLMLAKRYDTSNPLNAVYVKYHTARLSKEQLDDFAALATVYLSVFRPSDLAEVDNLLEKYKGKEDELFSKLATNFHAINPLKIRKIEQNIDYKQALVDFFEQHDVSKVEEVDGILAKSVGKEAILFSVLAEKYRAMNGLDPLLTARLDGSDCNDYVSLLQLYLAIFHPACTSSAESMLSRYGLGRESELFAKLSDKFRSTNPLSICKIVNKSNDTVTKHVCLDNTSCLSRPLPQSPMIATR</sequence>
<name>A0AAD8Y3A0_9STRA</name>
<keyword evidence="3" id="KW-1185">Reference proteome</keyword>
<proteinExistence type="predicted"/>
<dbReference type="Proteomes" id="UP001224775">
    <property type="component" value="Unassembled WGS sequence"/>
</dbReference>
<evidence type="ECO:0000313" key="2">
    <source>
        <dbReference type="EMBL" id="KAK1738743.1"/>
    </source>
</evidence>
<feature type="region of interest" description="Disordered" evidence="1">
    <location>
        <begin position="1"/>
        <end position="23"/>
    </location>
</feature>
<comment type="caution">
    <text evidence="2">The sequence shown here is derived from an EMBL/GenBank/DDBJ whole genome shotgun (WGS) entry which is preliminary data.</text>
</comment>
<dbReference type="AlphaFoldDB" id="A0AAD8Y3A0"/>
<dbReference type="EMBL" id="JATAAI010000020">
    <property type="protein sequence ID" value="KAK1738743.1"/>
    <property type="molecule type" value="Genomic_DNA"/>
</dbReference>
<protein>
    <submittedName>
        <fullName evidence="2">Uncharacterized protein</fullName>
    </submittedName>
</protein>
<gene>
    <name evidence="2" type="ORF">QTG54_010773</name>
</gene>
<organism evidence="2 3">
    <name type="scientific">Skeletonema marinoi</name>
    <dbReference type="NCBI Taxonomy" id="267567"/>
    <lineage>
        <taxon>Eukaryota</taxon>
        <taxon>Sar</taxon>
        <taxon>Stramenopiles</taxon>
        <taxon>Ochrophyta</taxon>
        <taxon>Bacillariophyta</taxon>
        <taxon>Coscinodiscophyceae</taxon>
        <taxon>Thalassiosirophycidae</taxon>
        <taxon>Thalassiosirales</taxon>
        <taxon>Skeletonemataceae</taxon>
        <taxon>Skeletonema</taxon>
        <taxon>Skeletonema marinoi-dohrnii complex</taxon>
    </lineage>
</organism>
<evidence type="ECO:0000313" key="3">
    <source>
        <dbReference type="Proteomes" id="UP001224775"/>
    </source>
</evidence>